<dbReference type="InterPro" id="IPR000792">
    <property type="entry name" value="Tscrpt_reg_LuxR_C"/>
</dbReference>
<dbReference type="Gene3D" id="3.40.50.2300">
    <property type="match status" value="1"/>
</dbReference>
<dbReference type="CDD" id="cd17537">
    <property type="entry name" value="REC_FixJ"/>
    <property type="match status" value="1"/>
</dbReference>
<dbReference type="Pfam" id="PF00072">
    <property type="entry name" value="Response_reg"/>
    <property type="match status" value="1"/>
</dbReference>
<dbReference type="PROSITE" id="PS00622">
    <property type="entry name" value="HTH_LUXR_1"/>
    <property type="match status" value="1"/>
</dbReference>
<dbReference type="InterPro" id="IPR036388">
    <property type="entry name" value="WH-like_DNA-bd_sf"/>
</dbReference>
<organism evidence="9 10">
    <name type="scientific">Methylobrevis albus</name>
    <dbReference type="NCBI Taxonomy" id="2793297"/>
    <lineage>
        <taxon>Bacteria</taxon>
        <taxon>Pseudomonadati</taxon>
        <taxon>Pseudomonadota</taxon>
        <taxon>Alphaproteobacteria</taxon>
        <taxon>Hyphomicrobiales</taxon>
        <taxon>Pleomorphomonadaceae</taxon>
        <taxon>Methylobrevis</taxon>
    </lineage>
</organism>
<gene>
    <name evidence="9" type="ORF">I5731_07895</name>
</gene>
<dbReference type="FunFam" id="3.40.50.2300:FF:000018">
    <property type="entry name" value="DNA-binding transcriptional regulator NtrC"/>
    <property type="match status" value="1"/>
</dbReference>
<dbReference type="SUPFAM" id="SSF52172">
    <property type="entry name" value="CheY-like"/>
    <property type="match status" value="1"/>
</dbReference>
<evidence type="ECO:0000256" key="3">
    <source>
        <dbReference type="ARBA" id="ARBA00023015"/>
    </source>
</evidence>
<evidence type="ECO:0000256" key="1">
    <source>
        <dbReference type="ARBA" id="ARBA00022553"/>
    </source>
</evidence>
<evidence type="ECO:0000256" key="5">
    <source>
        <dbReference type="ARBA" id="ARBA00023163"/>
    </source>
</evidence>
<evidence type="ECO:0000259" key="8">
    <source>
        <dbReference type="PROSITE" id="PS50110"/>
    </source>
</evidence>
<dbReference type="InterPro" id="IPR001789">
    <property type="entry name" value="Sig_transdc_resp-reg_receiver"/>
</dbReference>
<dbReference type="PROSITE" id="PS50043">
    <property type="entry name" value="HTH_LUXR_2"/>
    <property type="match status" value="1"/>
</dbReference>
<evidence type="ECO:0000256" key="2">
    <source>
        <dbReference type="ARBA" id="ARBA00023012"/>
    </source>
</evidence>
<dbReference type="NCBIfam" id="NF006900">
    <property type="entry name" value="PRK09390.1"/>
    <property type="match status" value="1"/>
</dbReference>
<dbReference type="PANTHER" id="PTHR44688">
    <property type="entry name" value="DNA-BINDING TRANSCRIPTIONAL ACTIVATOR DEVR_DOSR"/>
    <property type="match status" value="1"/>
</dbReference>
<feature type="domain" description="Response regulatory" evidence="8">
    <location>
        <begin position="16"/>
        <end position="130"/>
    </location>
</feature>
<evidence type="ECO:0000259" key="7">
    <source>
        <dbReference type="PROSITE" id="PS50043"/>
    </source>
</evidence>
<dbReference type="InterPro" id="IPR016032">
    <property type="entry name" value="Sig_transdc_resp-reg_C-effctor"/>
</dbReference>
<dbReference type="Pfam" id="PF00196">
    <property type="entry name" value="GerE"/>
    <property type="match status" value="1"/>
</dbReference>
<feature type="domain" description="HTH luxR-type" evidence="7">
    <location>
        <begin position="146"/>
        <end position="211"/>
    </location>
</feature>
<protein>
    <submittedName>
        <fullName evidence="9">Response regulator</fullName>
    </submittedName>
</protein>
<keyword evidence="1 6" id="KW-0597">Phosphoprotein</keyword>
<feature type="modified residue" description="4-aspartylphosphate" evidence="6">
    <location>
        <position position="65"/>
    </location>
</feature>
<keyword evidence="4" id="KW-0238">DNA-binding</keyword>
<evidence type="ECO:0000313" key="9">
    <source>
        <dbReference type="EMBL" id="MBH0237738.1"/>
    </source>
</evidence>
<dbReference type="InterPro" id="IPR011006">
    <property type="entry name" value="CheY-like_superfamily"/>
</dbReference>
<keyword evidence="2" id="KW-0902">Two-component regulatory system</keyword>
<dbReference type="GO" id="GO:0000160">
    <property type="term" value="P:phosphorelay signal transduction system"/>
    <property type="evidence" value="ECO:0007669"/>
    <property type="project" value="UniProtKB-KW"/>
</dbReference>
<dbReference type="SMART" id="SM00448">
    <property type="entry name" value="REC"/>
    <property type="match status" value="1"/>
</dbReference>
<keyword evidence="3" id="KW-0805">Transcription regulation</keyword>
<dbReference type="PRINTS" id="PR00038">
    <property type="entry name" value="HTHLUXR"/>
</dbReference>
<dbReference type="RefSeq" id="WP_197310816.1">
    <property type="nucleotide sequence ID" value="NZ_JADZLT010000049.1"/>
</dbReference>
<proteinExistence type="predicted"/>
<dbReference type="PROSITE" id="PS50110">
    <property type="entry name" value="RESPONSE_REGULATORY"/>
    <property type="match status" value="1"/>
</dbReference>
<dbReference type="SMART" id="SM00421">
    <property type="entry name" value="HTH_LUXR"/>
    <property type="match status" value="1"/>
</dbReference>
<evidence type="ECO:0000256" key="6">
    <source>
        <dbReference type="PROSITE-ProRule" id="PRU00169"/>
    </source>
</evidence>
<evidence type="ECO:0000256" key="4">
    <source>
        <dbReference type="ARBA" id="ARBA00023125"/>
    </source>
</evidence>
<dbReference type="Gene3D" id="1.10.10.10">
    <property type="entry name" value="Winged helix-like DNA-binding domain superfamily/Winged helix DNA-binding domain"/>
    <property type="match status" value="1"/>
</dbReference>
<name>A0A931I1V4_9HYPH</name>
<dbReference type="CDD" id="cd06170">
    <property type="entry name" value="LuxR_C_like"/>
    <property type="match status" value="1"/>
</dbReference>
<sequence>MPLETRRPDPAVPATRVHVIDDDEAARNSLAFLFDAAGLDVVAHENADDFLAQPSDPGAGCLVTDVRMPGMSGLDLLAELRRRGDRLPVVLITGHGDVPMAVEAMKLGASDFVEKPFDDEAMLRIVRGALARGADVAAASIEQAEIAARLAALSPRERQVLDGLVAGHANKRIAFDLDISPRTVEIYRANVMAKMQAASLSDLVRMALIVERAG</sequence>
<dbReference type="SUPFAM" id="SSF46894">
    <property type="entry name" value="C-terminal effector domain of the bipartite response regulators"/>
    <property type="match status" value="1"/>
</dbReference>
<accession>A0A931I1V4</accession>
<dbReference type="PANTHER" id="PTHR44688:SF16">
    <property type="entry name" value="DNA-BINDING TRANSCRIPTIONAL ACTIVATOR DEVR_DOSR"/>
    <property type="match status" value="1"/>
</dbReference>
<keyword evidence="5" id="KW-0804">Transcription</keyword>
<dbReference type="Proteomes" id="UP000631694">
    <property type="component" value="Unassembled WGS sequence"/>
</dbReference>
<dbReference type="GO" id="GO:0006355">
    <property type="term" value="P:regulation of DNA-templated transcription"/>
    <property type="evidence" value="ECO:0007669"/>
    <property type="project" value="InterPro"/>
</dbReference>
<evidence type="ECO:0000313" key="10">
    <source>
        <dbReference type="Proteomes" id="UP000631694"/>
    </source>
</evidence>
<reference evidence="9" key="1">
    <citation type="submission" date="2020-12" db="EMBL/GenBank/DDBJ databases">
        <title>Methylobrevis albus sp. nov., isolated from fresh water lack sediment.</title>
        <authorList>
            <person name="Zou Q."/>
        </authorList>
    </citation>
    <scope>NUCLEOTIDE SEQUENCE</scope>
    <source>
        <strain evidence="9">L22</strain>
    </source>
</reference>
<dbReference type="EMBL" id="JADZLT010000049">
    <property type="protein sequence ID" value="MBH0237738.1"/>
    <property type="molecule type" value="Genomic_DNA"/>
</dbReference>
<keyword evidence="10" id="KW-1185">Reference proteome</keyword>
<dbReference type="AlphaFoldDB" id="A0A931I1V4"/>
<comment type="caution">
    <text evidence="9">The sequence shown here is derived from an EMBL/GenBank/DDBJ whole genome shotgun (WGS) entry which is preliminary data.</text>
</comment>
<dbReference type="GO" id="GO:0003677">
    <property type="term" value="F:DNA binding"/>
    <property type="evidence" value="ECO:0007669"/>
    <property type="project" value="UniProtKB-KW"/>
</dbReference>